<sequence length="60" mass="6168">MLLKIVTLFLIAMAVLAMLGRLRLPGTGGGRFSLGRAKTGKCPACGRHRIGSGPCPCGKG</sequence>
<name>A0A4R1YT94_9RHOB</name>
<organism evidence="1 2">
    <name type="scientific">Rhodovulum steppense</name>
    <dbReference type="NCBI Taxonomy" id="540251"/>
    <lineage>
        <taxon>Bacteria</taxon>
        <taxon>Pseudomonadati</taxon>
        <taxon>Pseudomonadota</taxon>
        <taxon>Alphaproteobacteria</taxon>
        <taxon>Rhodobacterales</taxon>
        <taxon>Paracoccaceae</taxon>
        <taxon>Rhodovulum</taxon>
    </lineage>
</organism>
<comment type="caution">
    <text evidence="1">The sequence shown here is derived from an EMBL/GenBank/DDBJ whole genome shotgun (WGS) entry which is preliminary data.</text>
</comment>
<protein>
    <submittedName>
        <fullName evidence="1">Uncharacterized protein</fullName>
    </submittedName>
</protein>
<dbReference type="AlphaFoldDB" id="A0A4R1YT94"/>
<evidence type="ECO:0000313" key="2">
    <source>
        <dbReference type="Proteomes" id="UP000295277"/>
    </source>
</evidence>
<evidence type="ECO:0000313" key="1">
    <source>
        <dbReference type="EMBL" id="TCM83507.1"/>
    </source>
</evidence>
<gene>
    <name evidence="1" type="ORF">EV216_11351</name>
</gene>
<dbReference type="EMBL" id="SLVM01000013">
    <property type="protein sequence ID" value="TCM83507.1"/>
    <property type="molecule type" value="Genomic_DNA"/>
</dbReference>
<dbReference type="Proteomes" id="UP000295277">
    <property type="component" value="Unassembled WGS sequence"/>
</dbReference>
<proteinExistence type="predicted"/>
<keyword evidence="2" id="KW-1185">Reference proteome</keyword>
<reference evidence="1 2" key="1">
    <citation type="submission" date="2019-03" db="EMBL/GenBank/DDBJ databases">
        <title>Genomic Encyclopedia of Type Strains, Phase IV (KMG-IV): sequencing the most valuable type-strain genomes for metagenomic binning, comparative biology and taxonomic classification.</title>
        <authorList>
            <person name="Goeker M."/>
        </authorList>
    </citation>
    <scope>NUCLEOTIDE SEQUENCE [LARGE SCALE GENOMIC DNA]</scope>
    <source>
        <strain evidence="1 2">DSM 21153</strain>
    </source>
</reference>
<accession>A0A4R1YT94</accession>
<dbReference type="RefSeq" id="WP_132695174.1">
    <property type="nucleotide sequence ID" value="NZ_SLVM01000013.1"/>
</dbReference>